<dbReference type="Gene3D" id="1.20.1250.20">
    <property type="entry name" value="MFS general substrate transporter like domains"/>
    <property type="match status" value="1"/>
</dbReference>
<name>A0A5C3MWQ4_9AGAM</name>
<dbReference type="PANTHER" id="PTHR23294">
    <property type="entry name" value="ET TRANSLATION PRODUCT-RELATED"/>
    <property type="match status" value="1"/>
</dbReference>
<evidence type="ECO:0000256" key="4">
    <source>
        <dbReference type="ARBA" id="ARBA00023136"/>
    </source>
</evidence>
<feature type="transmembrane region" description="Helical" evidence="5">
    <location>
        <begin position="157"/>
        <end position="178"/>
    </location>
</feature>
<evidence type="ECO:0000313" key="6">
    <source>
        <dbReference type="EMBL" id="TFK49302.1"/>
    </source>
</evidence>
<feature type="transmembrane region" description="Helical" evidence="5">
    <location>
        <begin position="248"/>
        <end position="265"/>
    </location>
</feature>
<proteinExistence type="predicted"/>
<keyword evidence="3 5" id="KW-1133">Transmembrane helix</keyword>
<gene>
    <name evidence="6" type="ORF">OE88DRAFT_1736938</name>
</gene>
<organism evidence="6 7">
    <name type="scientific">Heliocybe sulcata</name>
    <dbReference type="NCBI Taxonomy" id="5364"/>
    <lineage>
        <taxon>Eukaryota</taxon>
        <taxon>Fungi</taxon>
        <taxon>Dikarya</taxon>
        <taxon>Basidiomycota</taxon>
        <taxon>Agaricomycotina</taxon>
        <taxon>Agaricomycetes</taxon>
        <taxon>Gloeophyllales</taxon>
        <taxon>Gloeophyllaceae</taxon>
        <taxon>Heliocybe</taxon>
    </lineage>
</organism>
<feature type="transmembrane region" description="Helical" evidence="5">
    <location>
        <begin position="419"/>
        <end position="444"/>
    </location>
</feature>
<evidence type="ECO:0000256" key="5">
    <source>
        <dbReference type="SAM" id="Phobius"/>
    </source>
</evidence>
<evidence type="ECO:0000256" key="3">
    <source>
        <dbReference type="ARBA" id="ARBA00022989"/>
    </source>
</evidence>
<evidence type="ECO:0000256" key="2">
    <source>
        <dbReference type="ARBA" id="ARBA00022692"/>
    </source>
</evidence>
<feature type="transmembrane region" description="Helical" evidence="5">
    <location>
        <begin position="94"/>
        <end position="113"/>
    </location>
</feature>
<dbReference type="InterPro" id="IPR036259">
    <property type="entry name" value="MFS_trans_sf"/>
</dbReference>
<evidence type="ECO:0000256" key="1">
    <source>
        <dbReference type="ARBA" id="ARBA00004141"/>
    </source>
</evidence>
<comment type="subcellular location">
    <subcellularLocation>
        <location evidence="1">Membrane</location>
        <topology evidence="1">Multi-pass membrane protein</topology>
    </subcellularLocation>
</comment>
<dbReference type="InterPro" id="IPR051617">
    <property type="entry name" value="UNC-93-like_regulator"/>
</dbReference>
<dbReference type="OrthoDB" id="196103at2759"/>
<keyword evidence="4 5" id="KW-0472">Membrane</keyword>
<dbReference type="Pfam" id="PF05978">
    <property type="entry name" value="UNC-93"/>
    <property type="match status" value="1"/>
</dbReference>
<dbReference type="EMBL" id="ML213516">
    <property type="protein sequence ID" value="TFK49302.1"/>
    <property type="molecule type" value="Genomic_DNA"/>
</dbReference>
<dbReference type="SUPFAM" id="SSF103473">
    <property type="entry name" value="MFS general substrate transporter"/>
    <property type="match status" value="1"/>
</dbReference>
<keyword evidence="2 5" id="KW-0812">Transmembrane</keyword>
<accession>A0A5C3MWQ4</accession>
<feature type="transmembrane region" description="Helical" evidence="5">
    <location>
        <begin position="190"/>
        <end position="210"/>
    </location>
</feature>
<dbReference type="AlphaFoldDB" id="A0A5C3MWQ4"/>
<feature type="transmembrane region" description="Helical" evidence="5">
    <location>
        <begin position="119"/>
        <end position="145"/>
    </location>
</feature>
<evidence type="ECO:0000313" key="7">
    <source>
        <dbReference type="Proteomes" id="UP000305948"/>
    </source>
</evidence>
<feature type="transmembrane region" description="Helical" evidence="5">
    <location>
        <begin position="60"/>
        <end position="82"/>
    </location>
</feature>
<dbReference type="Proteomes" id="UP000305948">
    <property type="component" value="Unassembled WGS sequence"/>
</dbReference>
<keyword evidence="7" id="KW-1185">Reference proteome</keyword>
<reference evidence="6 7" key="1">
    <citation type="journal article" date="2019" name="Nat. Ecol. Evol.">
        <title>Megaphylogeny resolves global patterns of mushroom evolution.</title>
        <authorList>
            <person name="Varga T."/>
            <person name="Krizsan K."/>
            <person name="Foldi C."/>
            <person name="Dima B."/>
            <person name="Sanchez-Garcia M."/>
            <person name="Sanchez-Ramirez S."/>
            <person name="Szollosi G.J."/>
            <person name="Szarkandi J.G."/>
            <person name="Papp V."/>
            <person name="Albert L."/>
            <person name="Andreopoulos W."/>
            <person name="Angelini C."/>
            <person name="Antonin V."/>
            <person name="Barry K.W."/>
            <person name="Bougher N.L."/>
            <person name="Buchanan P."/>
            <person name="Buyck B."/>
            <person name="Bense V."/>
            <person name="Catcheside P."/>
            <person name="Chovatia M."/>
            <person name="Cooper J."/>
            <person name="Damon W."/>
            <person name="Desjardin D."/>
            <person name="Finy P."/>
            <person name="Geml J."/>
            <person name="Haridas S."/>
            <person name="Hughes K."/>
            <person name="Justo A."/>
            <person name="Karasinski D."/>
            <person name="Kautmanova I."/>
            <person name="Kiss B."/>
            <person name="Kocsube S."/>
            <person name="Kotiranta H."/>
            <person name="LaButti K.M."/>
            <person name="Lechner B.E."/>
            <person name="Liimatainen K."/>
            <person name="Lipzen A."/>
            <person name="Lukacs Z."/>
            <person name="Mihaltcheva S."/>
            <person name="Morgado L.N."/>
            <person name="Niskanen T."/>
            <person name="Noordeloos M.E."/>
            <person name="Ohm R.A."/>
            <person name="Ortiz-Santana B."/>
            <person name="Ovrebo C."/>
            <person name="Racz N."/>
            <person name="Riley R."/>
            <person name="Savchenko A."/>
            <person name="Shiryaev A."/>
            <person name="Soop K."/>
            <person name="Spirin V."/>
            <person name="Szebenyi C."/>
            <person name="Tomsovsky M."/>
            <person name="Tulloss R.E."/>
            <person name="Uehling J."/>
            <person name="Grigoriev I.V."/>
            <person name="Vagvolgyi C."/>
            <person name="Papp T."/>
            <person name="Martin F.M."/>
            <person name="Miettinen O."/>
            <person name="Hibbett D.S."/>
            <person name="Nagy L.G."/>
        </authorList>
    </citation>
    <scope>NUCLEOTIDE SEQUENCE [LARGE SCALE GENOMIC DNA]</scope>
    <source>
        <strain evidence="6 7">OMC1185</strain>
    </source>
</reference>
<feature type="transmembrane region" description="Helical" evidence="5">
    <location>
        <begin position="361"/>
        <end position="382"/>
    </location>
</feature>
<sequence length="486" mass="53756">MFVVGPIQEAPKDVQRYERPKGIKGFYYNPYTQMAMLGLVCFTCPGLYNAMTGLGGGGQISATISANANTALYAIFGFFAFFSGSITNVLGPRLTLFLGTTGYVLGLGSYLALNIHPNAGWFLITAGSIQGVCAGLLWTAQGALMMAYPTDAQRGKFIGLIWTIYNLGGVVGAAVSLGENIHLKTNGVGNGTYIALIVLNAIGMAVPLLMADPQKMIRTDGTKVTTPRQPTWTSEFYGLYHTLKTDPFILLLFPMFFSSIWYYAWQFNDYNAALFNIRARSLNNFVYWIAQILGSVGIGLFLDQQRLSRRARAFSGWAIVLALVFLVHVWAYIYQKQYTRESVPPDSVKMDIYDKGYPAKIILYIFCGALDAIWQTTVYWVLGTMSDDPAKLAHFAGFYKGIQSAGVAIAFRADAVGVPYMTIFITMWCLLVAGLLFALPMFYLRVRNLPTEENLEDTRTPSIEAHGMDVKEKDVESVLVRPADRD</sequence>
<dbReference type="GO" id="GO:0016020">
    <property type="term" value="C:membrane"/>
    <property type="evidence" value="ECO:0007669"/>
    <property type="project" value="UniProtKB-SubCell"/>
</dbReference>
<protein>
    <submittedName>
        <fullName evidence="6">MFS general substrate transporter</fullName>
    </submittedName>
</protein>
<dbReference type="PANTHER" id="PTHR23294:SF59">
    <property type="entry name" value="UNC93-LIKE PROTEIN C922.05C"/>
    <property type="match status" value="1"/>
</dbReference>
<dbReference type="InterPro" id="IPR010291">
    <property type="entry name" value="Ion_channel_UNC-93"/>
</dbReference>
<feature type="transmembrane region" description="Helical" evidence="5">
    <location>
        <begin position="285"/>
        <end position="302"/>
    </location>
</feature>
<feature type="transmembrane region" description="Helical" evidence="5">
    <location>
        <begin position="26"/>
        <end position="48"/>
    </location>
</feature>
<feature type="transmembrane region" description="Helical" evidence="5">
    <location>
        <begin position="314"/>
        <end position="333"/>
    </location>
</feature>